<sequence>MEHLGSGSYSLSISPRRGAERHHGSCFFLQQFECRLGVWCIKLRCRTSPRITQQQFKTKAGRPRPPSVSQSRRRAHINAIRTTVEHDLPSALILEDDLDWAVRLREQMLTFALSTRTLTQPLAIKKDPENTYADSSFPDSSSSNKVTEILYDDRPTTIQPSNSAYGDDWDILWLGHCEMQAPTQNTPALSKGRVILAADPSVTLDDTVEVDGEPAQNQTRIYHHVHDPACTLAYAVSQRGARRILYKVSQRNETEAVDDVLKALCDGTGGEERNLVCITTQPNLFSR</sequence>
<dbReference type="AlphaFoldDB" id="A0A6A5UTM4"/>
<proteinExistence type="predicted"/>
<evidence type="ECO:0000313" key="3">
    <source>
        <dbReference type="Proteomes" id="UP000800036"/>
    </source>
</evidence>
<organism evidence="2 3">
    <name type="scientific">Bimuria novae-zelandiae CBS 107.79</name>
    <dbReference type="NCBI Taxonomy" id="1447943"/>
    <lineage>
        <taxon>Eukaryota</taxon>
        <taxon>Fungi</taxon>
        <taxon>Dikarya</taxon>
        <taxon>Ascomycota</taxon>
        <taxon>Pezizomycotina</taxon>
        <taxon>Dothideomycetes</taxon>
        <taxon>Pleosporomycetidae</taxon>
        <taxon>Pleosporales</taxon>
        <taxon>Massarineae</taxon>
        <taxon>Didymosphaeriaceae</taxon>
        <taxon>Bimuria</taxon>
    </lineage>
</organism>
<keyword evidence="3" id="KW-1185">Reference proteome</keyword>
<dbReference type="Proteomes" id="UP000800036">
    <property type="component" value="Unassembled WGS sequence"/>
</dbReference>
<feature type="region of interest" description="Disordered" evidence="1">
    <location>
        <begin position="54"/>
        <end position="73"/>
    </location>
</feature>
<accession>A0A6A5UTM4</accession>
<evidence type="ECO:0008006" key="4">
    <source>
        <dbReference type="Google" id="ProtNLM"/>
    </source>
</evidence>
<gene>
    <name evidence="2" type="ORF">BU23DRAFT_303225</name>
</gene>
<name>A0A6A5UTM4_9PLEO</name>
<evidence type="ECO:0000313" key="2">
    <source>
        <dbReference type="EMBL" id="KAF1967092.1"/>
    </source>
</evidence>
<dbReference type="EMBL" id="ML976737">
    <property type="protein sequence ID" value="KAF1967092.1"/>
    <property type="molecule type" value="Genomic_DNA"/>
</dbReference>
<protein>
    <recommendedName>
        <fullName evidence="4">Glycosyltransferase family 25 protein</fullName>
    </recommendedName>
</protein>
<dbReference type="OrthoDB" id="47375at2759"/>
<evidence type="ECO:0000256" key="1">
    <source>
        <dbReference type="SAM" id="MobiDB-lite"/>
    </source>
</evidence>
<reference evidence="2" key="1">
    <citation type="journal article" date="2020" name="Stud. Mycol.">
        <title>101 Dothideomycetes genomes: a test case for predicting lifestyles and emergence of pathogens.</title>
        <authorList>
            <person name="Haridas S."/>
            <person name="Albert R."/>
            <person name="Binder M."/>
            <person name="Bloem J."/>
            <person name="Labutti K."/>
            <person name="Salamov A."/>
            <person name="Andreopoulos B."/>
            <person name="Baker S."/>
            <person name="Barry K."/>
            <person name="Bills G."/>
            <person name="Bluhm B."/>
            <person name="Cannon C."/>
            <person name="Castanera R."/>
            <person name="Culley D."/>
            <person name="Daum C."/>
            <person name="Ezra D."/>
            <person name="Gonzalez J."/>
            <person name="Henrissat B."/>
            <person name="Kuo A."/>
            <person name="Liang C."/>
            <person name="Lipzen A."/>
            <person name="Lutzoni F."/>
            <person name="Magnuson J."/>
            <person name="Mondo S."/>
            <person name="Nolan M."/>
            <person name="Ohm R."/>
            <person name="Pangilinan J."/>
            <person name="Park H.-J."/>
            <person name="Ramirez L."/>
            <person name="Alfaro M."/>
            <person name="Sun H."/>
            <person name="Tritt A."/>
            <person name="Yoshinaga Y."/>
            <person name="Zwiers L.-H."/>
            <person name="Turgeon B."/>
            <person name="Goodwin S."/>
            <person name="Spatafora J."/>
            <person name="Crous P."/>
            <person name="Grigoriev I."/>
        </authorList>
    </citation>
    <scope>NUCLEOTIDE SEQUENCE</scope>
    <source>
        <strain evidence="2">CBS 107.79</strain>
    </source>
</reference>